<proteinExistence type="predicted"/>
<feature type="region of interest" description="Disordered" evidence="1">
    <location>
        <begin position="73"/>
        <end position="96"/>
    </location>
</feature>
<dbReference type="EMBL" id="MN739083">
    <property type="protein sequence ID" value="QHS87607.1"/>
    <property type="molecule type" value="Genomic_DNA"/>
</dbReference>
<organism evidence="2">
    <name type="scientific">viral metagenome</name>
    <dbReference type="NCBI Taxonomy" id="1070528"/>
    <lineage>
        <taxon>unclassified sequences</taxon>
        <taxon>metagenomes</taxon>
        <taxon>organismal metagenomes</taxon>
    </lineage>
</organism>
<protein>
    <recommendedName>
        <fullName evidence="3">J domain-containing protein</fullName>
    </recommendedName>
</protein>
<evidence type="ECO:0008006" key="3">
    <source>
        <dbReference type="Google" id="ProtNLM"/>
    </source>
</evidence>
<evidence type="ECO:0000313" key="2">
    <source>
        <dbReference type="EMBL" id="QHS87607.1"/>
    </source>
</evidence>
<name>A0A6C0B5W9_9ZZZZ</name>
<reference evidence="2" key="1">
    <citation type="journal article" date="2020" name="Nature">
        <title>Giant virus diversity and host interactions through global metagenomics.</title>
        <authorList>
            <person name="Schulz F."/>
            <person name="Roux S."/>
            <person name="Paez-Espino D."/>
            <person name="Jungbluth S."/>
            <person name="Walsh D.A."/>
            <person name="Denef V.J."/>
            <person name="McMahon K.D."/>
            <person name="Konstantinidis K.T."/>
            <person name="Eloe-Fadrosh E.A."/>
            <person name="Kyrpides N.C."/>
            <person name="Woyke T."/>
        </authorList>
    </citation>
    <scope>NUCLEOTIDE SEQUENCE</scope>
    <source>
        <strain evidence="2">GVMAG-M-3300010157-4</strain>
    </source>
</reference>
<sequence>MSQHNLDINKYSLEEIFGLFDLTYDLTEESMRAAKKKVLMIHPDKSRLPPTYFHFYREAYDIVLNIYKQKARQTEGATSGNGSGKPVYKPMDTSDYEPDISKKMAESAKGNGANGAQVFNSKFNELYDKNMVRKADTSRYDWFRQADSVYDDFSQKQVNPKNMGSELEAIKQKQAALQVYRGVQEMNASGPRGTSYFEEDDASSDYVSCDVFSKLKFDDLRKVHKDQTVFAVSESDLNKRVQYKSVDQFVRDRDGGNQAPLSKMEASQLLERQQKEKEQLMMNKQHRDFMLQKEYEAKQKSVRAAFLQLK</sequence>
<dbReference type="AlphaFoldDB" id="A0A6C0B5W9"/>
<accession>A0A6C0B5W9</accession>
<evidence type="ECO:0000256" key="1">
    <source>
        <dbReference type="SAM" id="MobiDB-lite"/>
    </source>
</evidence>